<dbReference type="Proteomes" id="UP000266841">
    <property type="component" value="Unassembled WGS sequence"/>
</dbReference>
<feature type="region of interest" description="Disordered" evidence="1">
    <location>
        <begin position="68"/>
        <end position="96"/>
    </location>
</feature>
<dbReference type="EMBL" id="AGNL01031183">
    <property type="protein sequence ID" value="EJK56526.1"/>
    <property type="molecule type" value="Genomic_DNA"/>
</dbReference>
<feature type="non-terminal residue" evidence="2">
    <location>
        <position position="1"/>
    </location>
</feature>
<evidence type="ECO:0000313" key="2">
    <source>
        <dbReference type="EMBL" id="EJK56526.1"/>
    </source>
</evidence>
<sequence length="141" mass="15289">RQRLGQPNLPALDIKSQHSLTAGDYKHYIDFLEMAACEKNGKSVMSLAMAPRLALQDPTKTWIKTRLEGTLGAPPSPPRAGAKSTKPKAKEGTSKDVQTLVTNVTAFVQSVEKLATAQKSSSSKAKITQWSKRGGGSRRLR</sequence>
<comment type="caution">
    <text evidence="2">The sequence shown here is derived from an EMBL/GenBank/DDBJ whole genome shotgun (WGS) entry which is preliminary data.</text>
</comment>
<evidence type="ECO:0000313" key="3">
    <source>
        <dbReference type="Proteomes" id="UP000266841"/>
    </source>
</evidence>
<protein>
    <submittedName>
        <fullName evidence="2">Uncharacterized protein</fullName>
    </submittedName>
</protein>
<evidence type="ECO:0000256" key="1">
    <source>
        <dbReference type="SAM" id="MobiDB-lite"/>
    </source>
</evidence>
<reference evidence="2 3" key="1">
    <citation type="journal article" date="2012" name="Genome Biol.">
        <title>Genome and low-iron response of an oceanic diatom adapted to chronic iron limitation.</title>
        <authorList>
            <person name="Lommer M."/>
            <person name="Specht M."/>
            <person name="Roy A.S."/>
            <person name="Kraemer L."/>
            <person name="Andreson R."/>
            <person name="Gutowska M.A."/>
            <person name="Wolf J."/>
            <person name="Bergner S.V."/>
            <person name="Schilhabel M.B."/>
            <person name="Klostermeier U.C."/>
            <person name="Beiko R.G."/>
            <person name="Rosenstiel P."/>
            <person name="Hippler M."/>
            <person name="Laroche J."/>
        </authorList>
    </citation>
    <scope>NUCLEOTIDE SEQUENCE [LARGE SCALE GENOMIC DNA]</scope>
    <source>
        <strain evidence="2 3">CCMP1005</strain>
    </source>
</reference>
<feature type="region of interest" description="Disordered" evidence="1">
    <location>
        <begin position="117"/>
        <end position="141"/>
    </location>
</feature>
<keyword evidence="3" id="KW-1185">Reference proteome</keyword>
<name>K0S6K0_THAOC</name>
<gene>
    <name evidence="2" type="ORF">THAOC_23570</name>
</gene>
<dbReference type="AlphaFoldDB" id="K0S6K0"/>
<accession>K0S6K0</accession>
<proteinExistence type="predicted"/>
<organism evidence="2 3">
    <name type="scientific">Thalassiosira oceanica</name>
    <name type="common">Marine diatom</name>
    <dbReference type="NCBI Taxonomy" id="159749"/>
    <lineage>
        <taxon>Eukaryota</taxon>
        <taxon>Sar</taxon>
        <taxon>Stramenopiles</taxon>
        <taxon>Ochrophyta</taxon>
        <taxon>Bacillariophyta</taxon>
        <taxon>Coscinodiscophyceae</taxon>
        <taxon>Thalassiosirophycidae</taxon>
        <taxon>Thalassiosirales</taxon>
        <taxon>Thalassiosiraceae</taxon>
        <taxon>Thalassiosira</taxon>
    </lineage>
</organism>
<feature type="compositionally biased region" description="Low complexity" evidence="1">
    <location>
        <begin position="117"/>
        <end position="126"/>
    </location>
</feature>